<dbReference type="AlphaFoldDB" id="A0A212JY57"/>
<dbReference type="EMBL" id="FLUQ01000002">
    <property type="protein sequence ID" value="SBW04410.1"/>
    <property type="molecule type" value="Genomic_DNA"/>
</dbReference>
<dbReference type="SUPFAM" id="SSF56762">
    <property type="entry name" value="HydB/Nqo4-like"/>
    <property type="match status" value="1"/>
</dbReference>
<keyword evidence="1" id="KW-0472">Membrane</keyword>
<sequence length="391" mass="43964">MTHNNTLFSEDMKGDFYTCHFQEGQQEDTIILNLGPQHPSTHGVLRILCEMDGEYVLRAEPVLGYLHRMHEKMAEIKFPAQYINNMGRVDYLHPMAWNWAYVGAAEKLMGIEVSERCEFARVIAQELSRVASHLVGWGAWILDLGAFTPILYAFDDREDVLDIIQEMCGSRLTNAYFRVGGVCNDISPRAVKLMREFIPYMRTRIPMYHALVTKNMILRGRIEGVGIIDRDVCNRYGATGPTARGAGINHDTRRAEPHSVYPRLDFKVPVYGECCSMARYKVRLDEIEQSLNIIEQCLDMMPAEGDVLPAKNLKFNTKLPAGEAYFAVEGGRGKIGVWMASDGGKFPYRVKLRAPGFSNLSCFAEVAKGMLLADAIAVLGSLDLVIPEVDR</sequence>
<name>A0A212JY57_9DELT</name>
<evidence type="ECO:0000313" key="3">
    <source>
        <dbReference type="EMBL" id="SBW04410.1"/>
    </source>
</evidence>
<keyword evidence="1" id="KW-0874">Quinone</keyword>
<dbReference type="Pfam" id="PF00346">
    <property type="entry name" value="Complex1_49kDa"/>
    <property type="match status" value="1"/>
</dbReference>
<organism evidence="3">
    <name type="scientific">uncultured delta proteobacterium</name>
    <dbReference type="NCBI Taxonomy" id="34034"/>
    <lineage>
        <taxon>Bacteria</taxon>
        <taxon>Deltaproteobacteria</taxon>
        <taxon>environmental samples</taxon>
    </lineage>
</organism>
<feature type="domain" description="NADH-quinone oxidoreductase subunit D" evidence="2">
    <location>
        <begin position="143"/>
        <end position="391"/>
    </location>
</feature>
<dbReference type="InterPro" id="IPR029014">
    <property type="entry name" value="NiFe-Hase_large"/>
</dbReference>
<comment type="subcellular location">
    <subcellularLocation>
        <location evidence="1">Cell membrane</location>
        <topology evidence="1">Peripheral membrane protein</topology>
        <orientation evidence="1">Cytoplasmic side</orientation>
    </subcellularLocation>
</comment>
<dbReference type="InterPro" id="IPR001135">
    <property type="entry name" value="NADH_Q_OxRdtase_suD"/>
</dbReference>
<reference evidence="3" key="1">
    <citation type="submission" date="2016-04" db="EMBL/GenBank/DDBJ databases">
        <authorList>
            <person name="Evans L.H."/>
            <person name="Alamgir A."/>
            <person name="Owens N."/>
            <person name="Weber N.D."/>
            <person name="Virtaneva K."/>
            <person name="Barbian K."/>
            <person name="Babar A."/>
            <person name="Rosenke K."/>
        </authorList>
    </citation>
    <scope>NUCLEOTIDE SEQUENCE</scope>
    <source>
        <strain evidence="3">86</strain>
    </source>
</reference>
<keyword evidence="3" id="KW-0560">Oxidoreductase</keyword>
<comment type="function">
    <text evidence="1">NDH-1 shuttles electrons from NADH, via FMN and iron-sulfur (Fe-S) centers, to quinones in the respiratory chain. The immediate electron acceptor for the enzyme in this species is believed to be ubiquinone. Couples the redox reaction to proton translocation (for every two electrons transferred, four hydrogen ions are translocated across the cytoplasmic membrane), and thus conserves the redox energy in a proton gradient.</text>
</comment>
<dbReference type="HAMAP" id="MF_01358">
    <property type="entry name" value="NDH1_NuoD"/>
    <property type="match status" value="1"/>
</dbReference>
<dbReference type="PANTHER" id="PTHR11993">
    <property type="entry name" value="NADH-UBIQUINONE OXIDOREDUCTASE 49 KDA SUBUNIT"/>
    <property type="match status" value="1"/>
</dbReference>
<comment type="similarity">
    <text evidence="1">Belongs to the complex I 49 kDa subunit family.</text>
</comment>
<evidence type="ECO:0000256" key="1">
    <source>
        <dbReference type="HAMAP-Rule" id="MF_01358"/>
    </source>
</evidence>
<evidence type="ECO:0000259" key="2">
    <source>
        <dbReference type="Pfam" id="PF00346"/>
    </source>
</evidence>
<dbReference type="GO" id="GO:0050136">
    <property type="term" value="F:NADH dehydrogenase (quinone) (non-electrogenic) activity"/>
    <property type="evidence" value="ECO:0007669"/>
    <property type="project" value="UniProtKB-UniRule"/>
</dbReference>
<accession>A0A212JY57</accession>
<comment type="subunit">
    <text evidence="1">NDH-1 is composed of 14 different subunits. Subunits NuoB, C, D, E, F, and G constitute the peripheral sector of the complex.</text>
</comment>
<dbReference type="GO" id="GO:0048038">
    <property type="term" value="F:quinone binding"/>
    <property type="evidence" value="ECO:0007669"/>
    <property type="project" value="UniProtKB-KW"/>
</dbReference>
<dbReference type="InterPro" id="IPR022885">
    <property type="entry name" value="NDH1_su_D/H"/>
</dbReference>
<gene>
    <name evidence="1 3" type="primary">nuoD</name>
    <name evidence="3" type="ORF">KL86DPRO_20311</name>
</gene>
<dbReference type="NCBIfam" id="NF004739">
    <property type="entry name" value="PRK06075.1"/>
    <property type="match status" value="1"/>
</dbReference>
<dbReference type="PANTHER" id="PTHR11993:SF10">
    <property type="entry name" value="NADH DEHYDROGENASE [UBIQUINONE] IRON-SULFUR PROTEIN 2, MITOCHONDRIAL"/>
    <property type="match status" value="1"/>
</dbReference>
<dbReference type="Gene3D" id="1.10.645.10">
    <property type="entry name" value="Cytochrome-c3 Hydrogenase, chain B"/>
    <property type="match status" value="1"/>
</dbReference>
<keyword evidence="1" id="KW-1278">Translocase</keyword>
<dbReference type="GO" id="GO:0005886">
    <property type="term" value="C:plasma membrane"/>
    <property type="evidence" value="ECO:0007669"/>
    <property type="project" value="UniProtKB-SubCell"/>
</dbReference>
<comment type="catalytic activity">
    <reaction evidence="1">
        <text>a quinone + NADH + 5 H(+)(in) = a quinol + NAD(+) + 4 H(+)(out)</text>
        <dbReference type="Rhea" id="RHEA:57888"/>
        <dbReference type="ChEBI" id="CHEBI:15378"/>
        <dbReference type="ChEBI" id="CHEBI:24646"/>
        <dbReference type="ChEBI" id="CHEBI:57540"/>
        <dbReference type="ChEBI" id="CHEBI:57945"/>
        <dbReference type="ChEBI" id="CHEBI:132124"/>
    </reaction>
</comment>
<proteinExistence type="inferred from homology"/>
<keyword evidence="1" id="KW-0520">NAD</keyword>
<keyword evidence="1" id="KW-0813">Transport</keyword>
<protein>
    <recommendedName>
        <fullName evidence="1">NADH-quinone oxidoreductase subunit D</fullName>
        <ecNumber evidence="1">7.1.1.-</ecNumber>
    </recommendedName>
    <alternativeName>
        <fullName evidence="1">NADH dehydrogenase I subunit D</fullName>
    </alternativeName>
    <alternativeName>
        <fullName evidence="1">NDH-1 subunit D</fullName>
    </alternativeName>
</protein>
<dbReference type="EC" id="7.1.1.-" evidence="1"/>
<keyword evidence="1" id="KW-0830">Ubiquinone</keyword>
<dbReference type="GO" id="GO:0051287">
    <property type="term" value="F:NAD binding"/>
    <property type="evidence" value="ECO:0007669"/>
    <property type="project" value="InterPro"/>
</dbReference>
<keyword evidence="1" id="KW-1003">Cell membrane</keyword>